<dbReference type="Proteomes" id="UP000784294">
    <property type="component" value="Unassembled WGS sequence"/>
</dbReference>
<keyword evidence="3" id="KW-1185">Reference proteome</keyword>
<feature type="region of interest" description="Disordered" evidence="1">
    <location>
        <begin position="129"/>
        <end position="149"/>
    </location>
</feature>
<evidence type="ECO:0000313" key="3">
    <source>
        <dbReference type="Proteomes" id="UP000784294"/>
    </source>
</evidence>
<reference evidence="2" key="1">
    <citation type="submission" date="2018-11" db="EMBL/GenBank/DDBJ databases">
        <authorList>
            <consortium name="Pathogen Informatics"/>
        </authorList>
    </citation>
    <scope>NUCLEOTIDE SEQUENCE</scope>
</reference>
<accession>A0A448XG98</accession>
<dbReference type="EMBL" id="CAAALY010250476">
    <property type="protein sequence ID" value="VEL35721.1"/>
    <property type="molecule type" value="Genomic_DNA"/>
</dbReference>
<name>A0A448XG98_9PLAT</name>
<feature type="region of interest" description="Disordered" evidence="1">
    <location>
        <begin position="175"/>
        <end position="194"/>
    </location>
</feature>
<organism evidence="2 3">
    <name type="scientific">Protopolystoma xenopodis</name>
    <dbReference type="NCBI Taxonomy" id="117903"/>
    <lineage>
        <taxon>Eukaryota</taxon>
        <taxon>Metazoa</taxon>
        <taxon>Spiralia</taxon>
        <taxon>Lophotrochozoa</taxon>
        <taxon>Platyhelminthes</taxon>
        <taxon>Monogenea</taxon>
        <taxon>Polyopisthocotylea</taxon>
        <taxon>Polystomatidea</taxon>
        <taxon>Polystomatidae</taxon>
        <taxon>Protopolystoma</taxon>
    </lineage>
</organism>
<gene>
    <name evidence="2" type="ORF">PXEA_LOCUS29161</name>
</gene>
<dbReference type="AlphaFoldDB" id="A0A448XG98"/>
<evidence type="ECO:0000313" key="2">
    <source>
        <dbReference type="EMBL" id="VEL35721.1"/>
    </source>
</evidence>
<comment type="caution">
    <text evidence="2">The sequence shown here is derived from an EMBL/GenBank/DDBJ whole genome shotgun (WGS) entry which is preliminary data.</text>
</comment>
<sequence>MEVCILYRFSPDYSIYDYRPSLETPVDITTYSCAPANYPLSEQRLTLYQEEVIRWISEFVYTGQRIFELKKQTNPTECTDMATWSSLSLVNQPGISAFYASSTGEAGSFCTSFASTSSSLSCGHNRSVEADDNTTSSMSAGPQEGPGRRLFTHAAGVAGAPTRTRRPALLASGGLTSHLKLHQTPKPPSEDGISADLRQISLGDSSLANKQTSSFESVGGSGLATGPGGSNGSGISLRLAHSAASPVFLGPKFGPYAQHYYTSQYHSYHGQQHGNTHALQQPYQVAESQMLIEPCFVTFSGPMAAELAYSEEMVN</sequence>
<proteinExistence type="predicted"/>
<protein>
    <submittedName>
        <fullName evidence="2">Uncharacterized protein</fullName>
    </submittedName>
</protein>
<evidence type="ECO:0000256" key="1">
    <source>
        <dbReference type="SAM" id="MobiDB-lite"/>
    </source>
</evidence>
<dbReference type="OrthoDB" id="19311at2759"/>